<evidence type="ECO:0008006" key="3">
    <source>
        <dbReference type="Google" id="ProtNLM"/>
    </source>
</evidence>
<dbReference type="GeneID" id="92815092"/>
<dbReference type="Proteomes" id="UP000006008">
    <property type="component" value="Unassembled WGS sequence"/>
</dbReference>
<name>G5HB65_9BACT</name>
<dbReference type="STRING" id="742725.HMPREF9450_01880"/>
<keyword evidence="2" id="KW-1185">Reference proteome</keyword>
<accession>G5HB65</accession>
<dbReference type="InterPro" id="IPR009078">
    <property type="entry name" value="Ferritin-like_SF"/>
</dbReference>
<dbReference type="HOGENOM" id="CLU_1363822_0_0_10"/>
<dbReference type="eggNOG" id="ENOG5030N84">
    <property type="taxonomic scope" value="Bacteria"/>
</dbReference>
<dbReference type="RefSeq" id="WP_009134686.1">
    <property type="nucleotide sequence ID" value="NZ_CP102250.1"/>
</dbReference>
<protein>
    <recommendedName>
        <fullName evidence="3">Rubrerythrin diiron-binding domain-containing protein</fullName>
    </recommendedName>
</protein>
<dbReference type="InterPro" id="IPR012347">
    <property type="entry name" value="Ferritin-like"/>
</dbReference>
<sequence length="196" mass="22196">MMKNYVDAMADALVDVLKYSDSSVEWPDIDDLQYDEAIKPEWFYPALQSEGESELMAILQYTQMAGLYDEEIGDLVLGVGLVEMKHFANVRDVVIKLKGTIPQPLNTKKLELGKNAGEALVISIKNEILTIQFYESVQEKIASQSKSAKTILQMLDKLIADESLHLKLFYQQLVKMKLTQGVESLKSTLTRYLKLD</sequence>
<proteinExistence type="predicted"/>
<dbReference type="EMBL" id="ADLD01000013">
    <property type="protein sequence ID" value="EHB91831.1"/>
    <property type="molecule type" value="Genomic_DNA"/>
</dbReference>
<evidence type="ECO:0000313" key="1">
    <source>
        <dbReference type="EMBL" id="EHB91831.1"/>
    </source>
</evidence>
<dbReference type="SUPFAM" id="SSF47240">
    <property type="entry name" value="Ferritin-like"/>
    <property type="match status" value="1"/>
</dbReference>
<dbReference type="PATRIC" id="fig|742725.3.peg.1977"/>
<reference evidence="1 2" key="1">
    <citation type="submission" date="2011-08" db="EMBL/GenBank/DDBJ databases">
        <title>The Genome Sequence of Alistipes indistinctus YIT 12060.</title>
        <authorList>
            <consortium name="The Broad Institute Genome Sequencing Platform"/>
            <person name="Earl A."/>
            <person name="Ward D."/>
            <person name="Feldgarden M."/>
            <person name="Gevers D."/>
            <person name="Morotomi M."/>
            <person name="Young S.K."/>
            <person name="Zeng Q."/>
            <person name="Gargeya S."/>
            <person name="Fitzgerald M."/>
            <person name="Haas B."/>
            <person name="Abouelleil A."/>
            <person name="Alvarado L."/>
            <person name="Arachchi H.M."/>
            <person name="Berlin A."/>
            <person name="Brown A."/>
            <person name="Chapman S.B."/>
            <person name="Chen Z."/>
            <person name="Dunbar C."/>
            <person name="Freedman E."/>
            <person name="Gearin G."/>
            <person name="Gellesch M."/>
            <person name="Goldberg J."/>
            <person name="Griggs A."/>
            <person name="Gujja S."/>
            <person name="Heiman D."/>
            <person name="Howarth C."/>
            <person name="Larson L."/>
            <person name="Lui A."/>
            <person name="MacDonald P.J.P."/>
            <person name="Montmayeur A."/>
            <person name="Murphy C."/>
            <person name="Neiman D."/>
            <person name="Pearson M."/>
            <person name="Priest M."/>
            <person name="Roberts A."/>
            <person name="Saif S."/>
            <person name="Shea T."/>
            <person name="Shenoy N."/>
            <person name="Sisk P."/>
            <person name="Stolte C."/>
            <person name="Sykes S."/>
            <person name="Wortman J."/>
            <person name="Nusbaum C."/>
            <person name="Birren B."/>
        </authorList>
    </citation>
    <scope>NUCLEOTIDE SEQUENCE [LARGE SCALE GENOMIC DNA]</scope>
    <source>
        <strain evidence="1 2">YIT 12060</strain>
    </source>
</reference>
<organism evidence="1 2">
    <name type="scientific">Alistipes indistinctus YIT 12060</name>
    <dbReference type="NCBI Taxonomy" id="742725"/>
    <lineage>
        <taxon>Bacteria</taxon>
        <taxon>Pseudomonadati</taxon>
        <taxon>Bacteroidota</taxon>
        <taxon>Bacteroidia</taxon>
        <taxon>Bacteroidales</taxon>
        <taxon>Rikenellaceae</taxon>
        <taxon>Alistipes</taxon>
    </lineage>
</organism>
<dbReference type="AlphaFoldDB" id="G5HB65"/>
<dbReference type="Gene3D" id="1.20.1260.10">
    <property type="match status" value="1"/>
</dbReference>
<evidence type="ECO:0000313" key="2">
    <source>
        <dbReference type="Proteomes" id="UP000006008"/>
    </source>
</evidence>
<comment type="caution">
    <text evidence="1">The sequence shown here is derived from an EMBL/GenBank/DDBJ whole genome shotgun (WGS) entry which is preliminary data.</text>
</comment>
<gene>
    <name evidence="1" type="ORF">HMPREF9450_01880</name>
</gene>